<dbReference type="SUPFAM" id="SSF51905">
    <property type="entry name" value="FAD/NAD(P)-binding domain"/>
    <property type="match status" value="1"/>
</dbReference>
<feature type="domain" description="Amine oxidase" evidence="2">
    <location>
        <begin position="84"/>
        <end position="547"/>
    </location>
</feature>
<organism evidence="3 4">
    <name type="scientific">Actinomadura litoris</name>
    <dbReference type="NCBI Taxonomy" id="2678616"/>
    <lineage>
        <taxon>Bacteria</taxon>
        <taxon>Bacillati</taxon>
        <taxon>Actinomycetota</taxon>
        <taxon>Actinomycetes</taxon>
        <taxon>Streptosporangiales</taxon>
        <taxon>Thermomonosporaceae</taxon>
        <taxon>Actinomadura</taxon>
    </lineage>
</organism>
<comment type="caution">
    <text evidence="3">The sequence shown here is derived from an EMBL/GenBank/DDBJ whole genome shotgun (WGS) entry which is preliminary data.</text>
</comment>
<dbReference type="PANTHER" id="PTHR10742:SF342">
    <property type="entry name" value="AMINE OXIDASE"/>
    <property type="match status" value="1"/>
</dbReference>
<feature type="compositionally biased region" description="Pro residues" evidence="1">
    <location>
        <begin position="1"/>
        <end position="12"/>
    </location>
</feature>
<dbReference type="AlphaFoldDB" id="A0A7K1LDF6"/>
<name>A0A7K1LDF6_9ACTN</name>
<dbReference type="Gene3D" id="1.20.1440.240">
    <property type="match status" value="1"/>
</dbReference>
<protein>
    <submittedName>
        <fullName evidence="3">FAD-dependent oxidoreductase</fullName>
    </submittedName>
</protein>
<sequence length="578" mass="64183">MPRPRAPPAAPPHPRRFRPQGDMMENSHKGSSRRNFLGMAASAGLLQVMTGALPAHAESAPSRLFTPPPRKGNGRSVAILGAGVSGMTAAVKLVQAGFAVTVLEAQDHTNGRARTLRRGDTITEVWADGSSHTLTCQFDQGLYLNIGPSRLSHQHQRVFALCRRFRIPLEPYIMQATANLYQTDKAFQKSARTYRQVAFDTRGYVAEYAAAAVKKGLLDSDRLTDSQRERLLTLLIEFGQLSKTDHSFHGSTRSGLAKPLSVSQAAEGPDPLRLADLLDSEFWNDQFFRGDDNTWQSPMFQAVGGMDAIVRAIAKTVPAGIITLNAPVHAIRLTDDNVRVSWKDADGTHDKTFDHCLSSIPIPVLRQRVHLEGFSPEFTWAVENAQNSGAVKVGWQVTQRFWESERYQIYGGISWLGNLARQIVYPSNDCFAPGKATLTGAYSSYDAGRQLGEQTHVQRLATAREAGAKLHQEFLSRSIVPDEKAISIAWQKVPYIQHGWAHWDPAIPDHKRIYQSLIYPQGNNRFLMMGDQLSALPGWQEGALMSAEWALQWLTGDRRESETRTPVHRVPDSKTLTT</sequence>
<dbReference type="Proteomes" id="UP000432015">
    <property type="component" value="Unassembled WGS sequence"/>
</dbReference>
<dbReference type="GO" id="GO:0009063">
    <property type="term" value="P:amino acid catabolic process"/>
    <property type="evidence" value="ECO:0007669"/>
    <property type="project" value="TreeGrafter"/>
</dbReference>
<accession>A0A7K1LDF6</accession>
<feature type="region of interest" description="Disordered" evidence="1">
    <location>
        <begin position="1"/>
        <end position="32"/>
    </location>
</feature>
<proteinExistence type="predicted"/>
<reference evidence="3 4" key="1">
    <citation type="submission" date="2019-11" db="EMBL/GenBank/DDBJ databases">
        <authorList>
            <person name="Cao P."/>
        </authorList>
    </citation>
    <scope>NUCLEOTIDE SEQUENCE [LARGE SCALE GENOMIC DNA]</scope>
    <source>
        <strain evidence="3 4">NEAU-AAG5</strain>
    </source>
</reference>
<gene>
    <name evidence="3" type="ORF">GNZ18_38545</name>
</gene>
<dbReference type="InterPro" id="IPR036188">
    <property type="entry name" value="FAD/NAD-bd_sf"/>
</dbReference>
<evidence type="ECO:0000313" key="4">
    <source>
        <dbReference type="Proteomes" id="UP000432015"/>
    </source>
</evidence>
<evidence type="ECO:0000256" key="1">
    <source>
        <dbReference type="SAM" id="MobiDB-lite"/>
    </source>
</evidence>
<evidence type="ECO:0000313" key="3">
    <source>
        <dbReference type="EMBL" id="MUN42448.1"/>
    </source>
</evidence>
<dbReference type="PANTHER" id="PTHR10742">
    <property type="entry name" value="FLAVIN MONOAMINE OXIDASE"/>
    <property type="match status" value="1"/>
</dbReference>
<dbReference type="EMBL" id="WOFH01000021">
    <property type="protein sequence ID" value="MUN42448.1"/>
    <property type="molecule type" value="Genomic_DNA"/>
</dbReference>
<dbReference type="InterPro" id="IPR050281">
    <property type="entry name" value="Flavin_monoamine_oxidase"/>
</dbReference>
<keyword evidence="4" id="KW-1185">Reference proteome</keyword>
<dbReference type="Pfam" id="PF01593">
    <property type="entry name" value="Amino_oxidase"/>
    <property type="match status" value="1"/>
</dbReference>
<dbReference type="SUPFAM" id="SSF54373">
    <property type="entry name" value="FAD-linked reductases, C-terminal domain"/>
    <property type="match status" value="1"/>
</dbReference>
<dbReference type="InterPro" id="IPR006311">
    <property type="entry name" value="TAT_signal"/>
</dbReference>
<dbReference type="InterPro" id="IPR002937">
    <property type="entry name" value="Amino_oxidase"/>
</dbReference>
<evidence type="ECO:0000259" key="2">
    <source>
        <dbReference type="Pfam" id="PF01593"/>
    </source>
</evidence>
<dbReference type="PROSITE" id="PS51318">
    <property type="entry name" value="TAT"/>
    <property type="match status" value="1"/>
</dbReference>
<dbReference type="GO" id="GO:0001716">
    <property type="term" value="F:L-amino-acid oxidase activity"/>
    <property type="evidence" value="ECO:0007669"/>
    <property type="project" value="TreeGrafter"/>
</dbReference>
<dbReference type="Gene3D" id="3.90.660.10">
    <property type="match status" value="1"/>
</dbReference>
<dbReference type="Gene3D" id="3.50.50.60">
    <property type="entry name" value="FAD/NAD(P)-binding domain"/>
    <property type="match status" value="1"/>
</dbReference>